<proteinExistence type="predicted"/>
<reference evidence="3 4" key="1">
    <citation type="journal article" date="2023" name="G3 (Bethesda)">
        <title>A haplotype-resolved chromosome-scale genome for Quercus rubra L. provides insights into the genetics of adaptive traits for red oak species.</title>
        <authorList>
            <person name="Kapoor B."/>
            <person name="Jenkins J."/>
            <person name="Schmutz J."/>
            <person name="Zhebentyayeva T."/>
            <person name="Kuelheim C."/>
            <person name="Coggeshall M."/>
            <person name="Heim C."/>
            <person name="Lasky J.R."/>
            <person name="Leites L."/>
            <person name="Islam-Faridi N."/>
            <person name="Romero-Severson J."/>
            <person name="DeLeo V.L."/>
            <person name="Lucas S.M."/>
            <person name="Lazic D."/>
            <person name="Gailing O."/>
            <person name="Carlson J."/>
            <person name="Staton M."/>
        </authorList>
    </citation>
    <scope>NUCLEOTIDE SEQUENCE [LARGE SCALE GENOMIC DNA]</scope>
    <source>
        <strain evidence="3">Pseudo-F2</strain>
    </source>
</reference>
<accession>A0AAN7EQL4</accession>
<evidence type="ECO:0000256" key="1">
    <source>
        <dbReference type="SAM" id="MobiDB-lite"/>
    </source>
</evidence>
<feature type="compositionally biased region" description="Basic residues" evidence="1">
    <location>
        <begin position="395"/>
        <end position="404"/>
    </location>
</feature>
<dbReference type="AlphaFoldDB" id="A0AAN7EQL4"/>
<evidence type="ECO:0000313" key="4">
    <source>
        <dbReference type="Proteomes" id="UP001324115"/>
    </source>
</evidence>
<organism evidence="3 4">
    <name type="scientific">Quercus rubra</name>
    <name type="common">Northern red oak</name>
    <name type="synonym">Quercus borealis</name>
    <dbReference type="NCBI Taxonomy" id="3512"/>
    <lineage>
        <taxon>Eukaryota</taxon>
        <taxon>Viridiplantae</taxon>
        <taxon>Streptophyta</taxon>
        <taxon>Embryophyta</taxon>
        <taxon>Tracheophyta</taxon>
        <taxon>Spermatophyta</taxon>
        <taxon>Magnoliopsida</taxon>
        <taxon>eudicotyledons</taxon>
        <taxon>Gunneridae</taxon>
        <taxon>Pentapetalae</taxon>
        <taxon>rosids</taxon>
        <taxon>fabids</taxon>
        <taxon>Fagales</taxon>
        <taxon>Fagaceae</taxon>
        <taxon>Quercus</taxon>
    </lineage>
</organism>
<dbReference type="InterPro" id="IPR050796">
    <property type="entry name" value="SCF_F-box_component"/>
</dbReference>
<feature type="domain" description="F-box associated beta-propeller type 3" evidence="2">
    <location>
        <begin position="70"/>
        <end position="281"/>
    </location>
</feature>
<sequence length="433" mass="49782">MHLNRTLSNTKDPPYLLFHHFNEETEKENFTFLSYEDPFPNDHFSKHLNFVNPKPYWQHYEFFNYPSDYIELHCPYKSSNEFWFIVGISNGLVCMVDDTPSNSPYDIVQFLWNPSIHKSVFLSSPSVRHPSSYEPMEYLGFGYDPISDNYKVIYSLRTNAWCTIPSPGHQYIIKEQSLYVFVNGSVHWLAHVGNVDTDSEDDYSDDDPPCNVIFTFNIRDEVFHKMDVPKYYEDTFDLNMMVALVGGKLALVPGNFNLWSSKACYSVWVMKEYGLAESWTKLYNIRIGPDLENVVGFAKNEVIVNKYGTLLSYNPRKQESSDPGIEALSTSFYMDTYMESLVLLNVEDDALRKQAKSSTASKGIRAKVKMKRKVGVSFKQARKGSAGLMQKLMLKPRKSRKRKGSATLTHTLQIGESSSKQMKKGKNKTKEVA</sequence>
<dbReference type="Pfam" id="PF08268">
    <property type="entry name" value="FBA_3"/>
    <property type="match status" value="1"/>
</dbReference>
<dbReference type="EMBL" id="JAXUIC010000008">
    <property type="protein sequence ID" value="KAK4577667.1"/>
    <property type="molecule type" value="Genomic_DNA"/>
</dbReference>
<feature type="compositionally biased region" description="Polar residues" evidence="1">
    <location>
        <begin position="406"/>
        <end position="420"/>
    </location>
</feature>
<dbReference type="NCBIfam" id="TIGR01640">
    <property type="entry name" value="F_box_assoc_1"/>
    <property type="match status" value="1"/>
</dbReference>
<dbReference type="InterPro" id="IPR017451">
    <property type="entry name" value="F-box-assoc_interact_dom"/>
</dbReference>
<evidence type="ECO:0000259" key="2">
    <source>
        <dbReference type="Pfam" id="PF08268"/>
    </source>
</evidence>
<dbReference type="Proteomes" id="UP001324115">
    <property type="component" value="Unassembled WGS sequence"/>
</dbReference>
<dbReference type="PANTHER" id="PTHR31672:SF13">
    <property type="entry name" value="F-BOX PROTEIN CPR30-LIKE"/>
    <property type="match status" value="1"/>
</dbReference>
<name>A0AAN7EQL4_QUERU</name>
<protein>
    <recommendedName>
        <fullName evidence="2">F-box associated beta-propeller type 3 domain-containing protein</fullName>
    </recommendedName>
</protein>
<evidence type="ECO:0000313" key="3">
    <source>
        <dbReference type="EMBL" id="KAK4577667.1"/>
    </source>
</evidence>
<keyword evidence="4" id="KW-1185">Reference proteome</keyword>
<comment type="caution">
    <text evidence="3">The sequence shown here is derived from an EMBL/GenBank/DDBJ whole genome shotgun (WGS) entry which is preliminary data.</text>
</comment>
<dbReference type="PANTHER" id="PTHR31672">
    <property type="entry name" value="BNACNNG10540D PROTEIN"/>
    <property type="match status" value="1"/>
</dbReference>
<dbReference type="InterPro" id="IPR013187">
    <property type="entry name" value="F-box-assoc_dom_typ3"/>
</dbReference>
<gene>
    <name evidence="3" type="ORF">RGQ29_027969</name>
</gene>
<feature type="region of interest" description="Disordered" evidence="1">
    <location>
        <begin position="395"/>
        <end position="433"/>
    </location>
</feature>